<evidence type="ECO:0000313" key="14">
    <source>
        <dbReference type="EMBL" id="AOR24517.1"/>
    </source>
</evidence>
<evidence type="ECO:0000256" key="7">
    <source>
        <dbReference type="ARBA" id="ARBA00023224"/>
    </source>
</evidence>
<dbReference type="Gene3D" id="3.30.450.20">
    <property type="entry name" value="PAS domain"/>
    <property type="match status" value="2"/>
</dbReference>
<evidence type="ECO:0000259" key="13">
    <source>
        <dbReference type="PROSITE" id="PS50885"/>
    </source>
</evidence>
<keyword evidence="7 9" id="KW-0807">Transducer</keyword>
<evidence type="ECO:0000256" key="10">
    <source>
        <dbReference type="SAM" id="Coils"/>
    </source>
</evidence>
<dbReference type="PROSITE" id="PS50885">
    <property type="entry name" value="HAMP"/>
    <property type="match status" value="1"/>
</dbReference>
<dbReference type="InterPro" id="IPR003660">
    <property type="entry name" value="HAMP_dom"/>
</dbReference>
<comment type="similarity">
    <text evidence="8">Belongs to the methyl-accepting chemotaxis (MCP) protein family.</text>
</comment>
<dbReference type="InterPro" id="IPR004089">
    <property type="entry name" value="MCPsignal_dom"/>
</dbReference>
<dbReference type="RefSeq" id="WP_069680644.1">
    <property type="nucleotide sequence ID" value="NZ_CP017253.2"/>
</dbReference>
<feature type="domain" description="HAMP" evidence="13">
    <location>
        <begin position="315"/>
        <end position="367"/>
    </location>
</feature>
<dbReference type="KEGG" id="ctae:BGI42_12560"/>
<dbReference type="CDD" id="cd12913">
    <property type="entry name" value="PDC1_MCP_like"/>
    <property type="match status" value="1"/>
</dbReference>
<organism evidence="14 15">
    <name type="scientific">Clostridium taeniosporum</name>
    <dbReference type="NCBI Taxonomy" id="394958"/>
    <lineage>
        <taxon>Bacteria</taxon>
        <taxon>Bacillati</taxon>
        <taxon>Bacillota</taxon>
        <taxon>Clostridia</taxon>
        <taxon>Eubacteriales</taxon>
        <taxon>Clostridiaceae</taxon>
        <taxon>Clostridium</taxon>
    </lineage>
</organism>
<dbReference type="STRING" id="394958.BGI42_12560"/>
<dbReference type="Gene3D" id="6.10.340.10">
    <property type="match status" value="1"/>
</dbReference>
<dbReference type="GO" id="GO:0005886">
    <property type="term" value="C:plasma membrane"/>
    <property type="evidence" value="ECO:0007669"/>
    <property type="project" value="UniProtKB-SubCell"/>
</dbReference>
<evidence type="ECO:0000313" key="15">
    <source>
        <dbReference type="Proteomes" id="UP000094652"/>
    </source>
</evidence>
<evidence type="ECO:0000256" key="6">
    <source>
        <dbReference type="ARBA" id="ARBA00023136"/>
    </source>
</evidence>
<keyword evidence="4 11" id="KW-0812">Transmembrane</keyword>
<feature type="domain" description="Methyl-accepting transducer" evidence="12">
    <location>
        <begin position="386"/>
        <end position="643"/>
    </location>
</feature>
<feature type="transmembrane region" description="Helical" evidence="11">
    <location>
        <begin position="293"/>
        <end position="314"/>
    </location>
</feature>
<dbReference type="SMART" id="SM00283">
    <property type="entry name" value="MA"/>
    <property type="match status" value="1"/>
</dbReference>
<dbReference type="CDD" id="cd06225">
    <property type="entry name" value="HAMP"/>
    <property type="match status" value="1"/>
</dbReference>
<name>A0A1D7XML6_9CLOT</name>
<dbReference type="GO" id="GO:0006935">
    <property type="term" value="P:chemotaxis"/>
    <property type="evidence" value="ECO:0007669"/>
    <property type="project" value="UniProtKB-KW"/>
</dbReference>
<dbReference type="SMART" id="SM00304">
    <property type="entry name" value="HAMP"/>
    <property type="match status" value="1"/>
</dbReference>
<dbReference type="PANTHER" id="PTHR32089">
    <property type="entry name" value="METHYL-ACCEPTING CHEMOTAXIS PROTEIN MCPB"/>
    <property type="match status" value="1"/>
</dbReference>
<protein>
    <submittedName>
        <fullName evidence="14">Methyl-accepting chemotaxis protein</fullName>
    </submittedName>
</protein>
<keyword evidence="5 11" id="KW-1133">Transmembrane helix</keyword>
<gene>
    <name evidence="14" type="ORF">BGI42_12560</name>
</gene>
<comment type="subcellular location">
    <subcellularLocation>
        <location evidence="1">Cell membrane</location>
        <topology evidence="1">Multi-pass membrane protein</topology>
    </subcellularLocation>
</comment>
<dbReference type="AlphaFoldDB" id="A0A1D7XML6"/>
<dbReference type="PROSITE" id="PS50111">
    <property type="entry name" value="CHEMOTAXIS_TRANSDUC_2"/>
    <property type="match status" value="1"/>
</dbReference>
<evidence type="ECO:0000256" key="11">
    <source>
        <dbReference type="SAM" id="Phobius"/>
    </source>
</evidence>
<sequence length="673" mass="74101">MRNKKVQYKDKTSFLKFKTLKSKLISIMIAVAVIPIFVLGITSILEFSISSDKDFKKSGVSLGQAVDETINTKVNSIETMLNYIITRHNFDNSDIDNNALYEDLKLFKNGNNDIENAYYYSENTKKFVIYPDVDIEEGDYTKKEWYLKAKEANGDFAFTDVFVDMATKQYVATISKAIIENGKVKGALCIDFKLSSLADSIANIKYGNNGDLAIIDKSGTILANTNKELIGNSDITKKQEWDYILNSDNGFTKVSENNKNYSVSFTTSHLTGWKMLLKMPELELKKSQESYKVILCITAVLLLVFVIILGRTFAIRLSNNINKIKKVINKASKGDFTDNINISTGDELEELGKRFNKMLQNISYLIGKVDTSIKSVNNTSTNLASISEIVSLSIGEVSQTIGEISKGSTESAQNIESLSINMEDVSSEINLIDSATKNISLSAVDTNNLSQKGLTMIETVIEKSNKTKISTMDVSKVVSSVVESVKSIALMNEAIAKITEQTNLLALNAAIEAARAGEAGRGFAVVADEIRKLAEQTADSAKEIDTIIKEVASNVEIASLEVEETNKAVENQEESVLKAQDIFNNIINSVNSLTNKIEEISFAVHEVTNKKNNIVSQIGSLSAITEETAAGAQQVAASTEEVSESSNEFVKYANELNQLSDELKAEIKQFNLK</sequence>
<dbReference type="Proteomes" id="UP000094652">
    <property type="component" value="Chromosome"/>
</dbReference>
<feature type="coiled-coil region" evidence="10">
    <location>
        <begin position="642"/>
        <end position="673"/>
    </location>
</feature>
<dbReference type="CDD" id="cd12912">
    <property type="entry name" value="PDC2_MCP_like"/>
    <property type="match status" value="1"/>
</dbReference>
<feature type="transmembrane region" description="Helical" evidence="11">
    <location>
        <begin position="24"/>
        <end position="47"/>
    </location>
</feature>
<keyword evidence="10" id="KW-0175">Coiled coil</keyword>
<dbReference type="Pfam" id="PF00672">
    <property type="entry name" value="HAMP"/>
    <property type="match status" value="1"/>
</dbReference>
<feature type="coiled-coil region" evidence="10">
    <location>
        <begin position="555"/>
        <end position="582"/>
    </location>
</feature>
<dbReference type="GO" id="GO:0007165">
    <property type="term" value="P:signal transduction"/>
    <property type="evidence" value="ECO:0007669"/>
    <property type="project" value="UniProtKB-KW"/>
</dbReference>
<evidence type="ECO:0000256" key="3">
    <source>
        <dbReference type="ARBA" id="ARBA00022500"/>
    </source>
</evidence>
<dbReference type="EMBL" id="CP017253">
    <property type="protein sequence ID" value="AOR24517.1"/>
    <property type="molecule type" value="Genomic_DNA"/>
</dbReference>
<reference evidence="15" key="1">
    <citation type="submission" date="2016-09" db="EMBL/GenBank/DDBJ databases">
        <title>Genomics of Clostridium taeniosporum, an organism which forms endospores with ribbon-like appendages.</title>
        <authorList>
            <person name="Walker J.R."/>
        </authorList>
    </citation>
    <scope>NUCLEOTIDE SEQUENCE [LARGE SCALE GENOMIC DNA]</scope>
    <source>
        <strain evidence="15">1/k</strain>
    </source>
</reference>
<proteinExistence type="inferred from homology"/>
<evidence type="ECO:0000256" key="4">
    <source>
        <dbReference type="ARBA" id="ARBA00022692"/>
    </source>
</evidence>
<keyword evidence="2" id="KW-1003">Cell membrane</keyword>
<evidence type="ECO:0000256" key="9">
    <source>
        <dbReference type="PROSITE-ProRule" id="PRU00284"/>
    </source>
</evidence>
<dbReference type="SUPFAM" id="SSF58104">
    <property type="entry name" value="Methyl-accepting chemotaxis protein (MCP) signaling domain"/>
    <property type="match status" value="1"/>
</dbReference>
<evidence type="ECO:0000256" key="8">
    <source>
        <dbReference type="ARBA" id="ARBA00029447"/>
    </source>
</evidence>
<keyword evidence="6 11" id="KW-0472">Membrane</keyword>
<evidence type="ECO:0000256" key="1">
    <source>
        <dbReference type="ARBA" id="ARBA00004651"/>
    </source>
</evidence>
<evidence type="ECO:0000256" key="2">
    <source>
        <dbReference type="ARBA" id="ARBA00022475"/>
    </source>
</evidence>
<dbReference type="Gene3D" id="1.10.287.950">
    <property type="entry name" value="Methyl-accepting chemotaxis protein"/>
    <property type="match status" value="1"/>
</dbReference>
<dbReference type="SUPFAM" id="SSF103190">
    <property type="entry name" value="Sensory domain-like"/>
    <property type="match status" value="1"/>
</dbReference>
<evidence type="ECO:0000259" key="12">
    <source>
        <dbReference type="PROSITE" id="PS50111"/>
    </source>
</evidence>
<accession>A0A1D7XML6</accession>
<keyword evidence="15" id="KW-1185">Reference proteome</keyword>
<dbReference type="PANTHER" id="PTHR32089:SF112">
    <property type="entry name" value="LYSOZYME-LIKE PROTEIN-RELATED"/>
    <property type="match status" value="1"/>
</dbReference>
<evidence type="ECO:0000256" key="5">
    <source>
        <dbReference type="ARBA" id="ARBA00022989"/>
    </source>
</evidence>
<keyword evidence="3" id="KW-0145">Chemotaxis</keyword>
<dbReference type="InterPro" id="IPR033479">
    <property type="entry name" value="dCache_1"/>
</dbReference>
<dbReference type="Pfam" id="PF00015">
    <property type="entry name" value="MCPsignal"/>
    <property type="match status" value="1"/>
</dbReference>
<dbReference type="Pfam" id="PF02743">
    <property type="entry name" value="dCache_1"/>
    <property type="match status" value="1"/>
</dbReference>
<dbReference type="OrthoDB" id="1882972at2"/>
<dbReference type="InterPro" id="IPR029151">
    <property type="entry name" value="Sensor-like_sf"/>
</dbReference>